<evidence type="ECO:0000313" key="1">
    <source>
        <dbReference type="EMBL" id="KOY13014.1"/>
    </source>
</evidence>
<organism evidence="1 2">
    <name type="scientific">Paenibacillus xylanivorans</name>
    <dbReference type="NCBI Taxonomy" id="1705561"/>
    <lineage>
        <taxon>Bacteria</taxon>
        <taxon>Bacillati</taxon>
        <taxon>Bacillota</taxon>
        <taxon>Bacilli</taxon>
        <taxon>Bacillales</taxon>
        <taxon>Paenibacillaceae</taxon>
        <taxon>Paenibacillus</taxon>
    </lineage>
</organism>
<dbReference type="RefSeq" id="WP_053784028.1">
    <property type="nucleotide sequence ID" value="NZ_LITU01000082.1"/>
</dbReference>
<accession>A0A0N0C2M1</accession>
<name>A0A0N0C2M1_9BACL</name>
<keyword evidence="2" id="KW-1185">Reference proteome</keyword>
<dbReference type="PATRIC" id="fig|1705561.3.peg.6059"/>
<reference evidence="1 2" key="1">
    <citation type="submission" date="2015-08" db="EMBL/GenBank/DDBJ databases">
        <title>Draft genome sequence of cellulolytic and xylanolytic Paenibacillus sp. A59, isolated from a decaying forest soil from Patagonia, Argentina.</title>
        <authorList>
            <person name="Ghio S."/>
            <person name="Caceres A.M."/>
            <person name="Talia P."/>
            <person name="Grasso D."/>
            <person name="Campos E."/>
        </authorList>
    </citation>
    <scope>NUCLEOTIDE SEQUENCE [LARGE SCALE GENOMIC DNA]</scope>
    <source>
        <strain evidence="1 2">A59</strain>
    </source>
</reference>
<gene>
    <name evidence="1" type="ORF">AMS66_28720</name>
</gene>
<dbReference type="OrthoDB" id="2590460at2"/>
<dbReference type="SUPFAM" id="SSF82171">
    <property type="entry name" value="DPP6 N-terminal domain-like"/>
    <property type="match status" value="1"/>
</dbReference>
<evidence type="ECO:0000313" key="2">
    <source>
        <dbReference type="Proteomes" id="UP000037688"/>
    </source>
</evidence>
<sequence length="385" mass="44465">MKKRGFWSRHRDMLMLSGLLIVFVGGIFGIGSLFSIGHAKPRTVILPDKQFNSRLTPPPSSTIQIESATKLPNDFAIYDFEVADPNTVILNRPDRSYTGIKLSQLHMDDNLLKDIATNTEYGIALSPDQSKLIYSQYRSTQAQKTTYEYDLKIGEHRKLKNDNSYSRVFVGNESYIGYDDLVFNMVDLNTGKKRELYSYDELVAMVAQKSNISSQDDTLIMLDSYEISRDLTKVYVLVKLKENYAVYSFSLNDKNDITAYPPAQDIQQFKVLKNGDMLIQGMMNNEQGLYRHRADTKKFELLVKGPIWSFDLDEEESRIAYFLTLEGQKNEVHIAYLNDHKLGSDTVIYRNIDYFIKLKWNDSNLFVVGSSMEKSELYRFSFRAW</sequence>
<dbReference type="Proteomes" id="UP000037688">
    <property type="component" value="Unassembled WGS sequence"/>
</dbReference>
<dbReference type="EMBL" id="LITU01000082">
    <property type="protein sequence ID" value="KOY13014.1"/>
    <property type="molecule type" value="Genomic_DNA"/>
</dbReference>
<comment type="caution">
    <text evidence="1">The sequence shown here is derived from an EMBL/GenBank/DDBJ whole genome shotgun (WGS) entry which is preliminary data.</text>
</comment>
<dbReference type="AlphaFoldDB" id="A0A0N0C2M1"/>
<protein>
    <submittedName>
        <fullName evidence="1">Uncharacterized protein</fullName>
    </submittedName>
</protein>
<proteinExistence type="predicted"/>